<keyword evidence="3" id="KW-1185">Reference proteome</keyword>
<protein>
    <submittedName>
        <fullName evidence="2">Uncharacterized protein</fullName>
    </submittedName>
</protein>
<comment type="caution">
    <text evidence="2">The sequence shown here is derived from an EMBL/GenBank/DDBJ whole genome shotgun (WGS) entry which is preliminary data.</text>
</comment>
<accession>A0A8T0TYY3</accession>
<dbReference type="EMBL" id="CM029043">
    <property type="protein sequence ID" value="KAG2613149.1"/>
    <property type="molecule type" value="Genomic_DNA"/>
</dbReference>
<evidence type="ECO:0000313" key="3">
    <source>
        <dbReference type="Proteomes" id="UP000823388"/>
    </source>
</evidence>
<dbReference type="AlphaFoldDB" id="A0A8T0TYY3"/>
<sequence>MSPTLALASAPVATPRRNRRTSPPLPSHATKTPPQPPPPPAGPPALRLRRKLRLDLRHGEVAARCEVSEPPGRENVFKNSSCLISTQLQFQ</sequence>
<evidence type="ECO:0000313" key="2">
    <source>
        <dbReference type="EMBL" id="KAG2613149.1"/>
    </source>
</evidence>
<feature type="compositionally biased region" description="Pro residues" evidence="1">
    <location>
        <begin position="33"/>
        <end position="43"/>
    </location>
</feature>
<feature type="region of interest" description="Disordered" evidence="1">
    <location>
        <begin position="1"/>
        <end position="46"/>
    </location>
</feature>
<dbReference type="Proteomes" id="UP000823388">
    <property type="component" value="Chromosome 4K"/>
</dbReference>
<proteinExistence type="predicted"/>
<evidence type="ECO:0000256" key="1">
    <source>
        <dbReference type="SAM" id="MobiDB-lite"/>
    </source>
</evidence>
<name>A0A8T0TYY3_PANVG</name>
<gene>
    <name evidence="2" type="ORF">PVAP13_4KG338088</name>
</gene>
<reference evidence="2" key="1">
    <citation type="submission" date="2020-05" db="EMBL/GenBank/DDBJ databases">
        <title>WGS assembly of Panicum virgatum.</title>
        <authorList>
            <person name="Lovell J.T."/>
            <person name="Jenkins J."/>
            <person name="Shu S."/>
            <person name="Juenger T.E."/>
            <person name="Schmutz J."/>
        </authorList>
    </citation>
    <scope>NUCLEOTIDE SEQUENCE</scope>
    <source>
        <strain evidence="2">AP13</strain>
    </source>
</reference>
<organism evidence="2 3">
    <name type="scientific">Panicum virgatum</name>
    <name type="common">Blackwell switchgrass</name>
    <dbReference type="NCBI Taxonomy" id="38727"/>
    <lineage>
        <taxon>Eukaryota</taxon>
        <taxon>Viridiplantae</taxon>
        <taxon>Streptophyta</taxon>
        <taxon>Embryophyta</taxon>
        <taxon>Tracheophyta</taxon>
        <taxon>Spermatophyta</taxon>
        <taxon>Magnoliopsida</taxon>
        <taxon>Liliopsida</taxon>
        <taxon>Poales</taxon>
        <taxon>Poaceae</taxon>
        <taxon>PACMAD clade</taxon>
        <taxon>Panicoideae</taxon>
        <taxon>Panicodae</taxon>
        <taxon>Paniceae</taxon>
        <taxon>Panicinae</taxon>
        <taxon>Panicum</taxon>
        <taxon>Panicum sect. Hiantes</taxon>
    </lineage>
</organism>